<dbReference type="GO" id="GO:0046872">
    <property type="term" value="F:metal ion binding"/>
    <property type="evidence" value="ECO:0007669"/>
    <property type="project" value="UniProtKB-KW"/>
</dbReference>
<dbReference type="InterPro" id="IPR044861">
    <property type="entry name" value="IPNS-like_FE2OG_OXY"/>
</dbReference>
<evidence type="ECO:0000259" key="2">
    <source>
        <dbReference type="PROSITE" id="PS51471"/>
    </source>
</evidence>
<dbReference type="Pfam" id="PF03171">
    <property type="entry name" value="2OG-FeII_Oxy"/>
    <property type="match status" value="1"/>
</dbReference>
<comment type="similarity">
    <text evidence="1">Belongs to the iron/ascorbate-dependent oxidoreductase family.</text>
</comment>
<reference evidence="4" key="1">
    <citation type="submission" date="2017-09" db="EMBL/GenBank/DDBJ databases">
        <title>The Reconstruction of 2,631 Draft Metagenome-Assembled Genomes from the Global Oceans.</title>
        <authorList>
            <person name="Tully B.J."/>
            <person name="Graham E.D."/>
            <person name="Heidelberg J.F."/>
        </authorList>
    </citation>
    <scope>NUCLEOTIDE SEQUENCE [LARGE SCALE GENOMIC DNA]</scope>
</reference>
<dbReference type="PROSITE" id="PS51471">
    <property type="entry name" value="FE2OG_OXY"/>
    <property type="match status" value="1"/>
</dbReference>
<proteinExistence type="inferred from homology"/>
<dbReference type="AlphaFoldDB" id="A0A2D6YIN7"/>
<protein>
    <submittedName>
        <fullName evidence="3">2OG-Fe(II) oxygenase</fullName>
    </submittedName>
</protein>
<name>A0A2D6YIN7_9DELT</name>
<dbReference type="EMBL" id="NZEX01000073">
    <property type="protein sequence ID" value="MAH63043.1"/>
    <property type="molecule type" value="Genomic_DNA"/>
</dbReference>
<dbReference type="Proteomes" id="UP000226525">
    <property type="component" value="Unassembled WGS sequence"/>
</dbReference>
<evidence type="ECO:0000313" key="3">
    <source>
        <dbReference type="EMBL" id="MAH63043.1"/>
    </source>
</evidence>
<comment type="caution">
    <text evidence="3">The sequence shown here is derived from an EMBL/GenBank/DDBJ whole genome shotgun (WGS) entry which is preliminary data.</text>
</comment>
<dbReference type="SUPFAM" id="SSF51197">
    <property type="entry name" value="Clavaminate synthase-like"/>
    <property type="match status" value="1"/>
</dbReference>
<dbReference type="InterPro" id="IPR026992">
    <property type="entry name" value="DIOX_N"/>
</dbReference>
<evidence type="ECO:0000313" key="4">
    <source>
        <dbReference type="Proteomes" id="UP000226525"/>
    </source>
</evidence>
<sequence length="329" mass="37394">MSYAAAKTITIDEIPVIDVYTLRSGDYKLKQEVARKLRQAAEGIGFFYIINHRIPSQLIQQAYVATQKFFQQPLGWKNQLKINPNHHGFLAVGQAKMEKAKRVDLKESFVWGLDLPEGHPDITEENPFLGRNQWPSQMPEFRAAVYPFFEAGLECGRDMMRAFALSLDLPEETFLQATNQPIARSSVIYYPPHPSDLGETQFGVAPHTDYGCLTLLWQDSVGGLEVQTRQGEWVTAHPLENTLVVNVGDLLSRWTNNAFQSTLHRVINRKSIERYSMVIAWDPNFETWVDPAEVFPEAESVQYAPVQCGEYVLSRFDASFSYRKAAQSA</sequence>
<keyword evidence="1" id="KW-0408">Iron</keyword>
<dbReference type="PRINTS" id="PR00682">
    <property type="entry name" value="IPNSYNTHASE"/>
</dbReference>
<organism evidence="3 4">
    <name type="scientific">SAR324 cluster bacterium</name>
    <dbReference type="NCBI Taxonomy" id="2024889"/>
    <lineage>
        <taxon>Bacteria</taxon>
        <taxon>Deltaproteobacteria</taxon>
        <taxon>SAR324 cluster</taxon>
    </lineage>
</organism>
<evidence type="ECO:0000256" key="1">
    <source>
        <dbReference type="RuleBase" id="RU003682"/>
    </source>
</evidence>
<gene>
    <name evidence="3" type="ORF">CMN54_06285</name>
</gene>
<keyword evidence="1" id="KW-0560">Oxidoreductase</keyword>
<dbReference type="PANTHER" id="PTHR47990">
    <property type="entry name" value="2-OXOGLUTARATE (2OG) AND FE(II)-DEPENDENT OXYGENASE SUPERFAMILY PROTEIN-RELATED"/>
    <property type="match status" value="1"/>
</dbReference>
<dbReference type="Gene3D" id="2.60.120.330">
    <property type="entry name" value="B-lactam Antibiotic, Isopenicillin N Synthase, Chain"/>
    <property type="match status" value="1"/>
</dbReference>
<dbReference type="GO" id="GO:0016491">
    <property type="term" value="F:oxidoreductase activity"/>
    <property type="evidence" value="ECO:0007669"/>
    <property type="project" value="UniProtKB-KW"/>
</dbReference>
<accession>A0A2D6YIN7</accession>
<dbReference type="InterPro" id="IPR050231">
    <property type="entry name" value="Iron_ascorbate_oxido_reductase"/>
</dbReference>
<feature type="domain" description="Fe2OG dioxygenase" evidence="2">
    <location>
        <begin position="181"/>
        <end position="283"/>
    </location>
</feature>
<keyword evidence="1" id="KW-0479">Metal-binding</keyword>
<dbReference type="Pfam" id="PF14226">
    <property type="entry name" value="DIOX_N"/>
    <property type="match status" value="1"/>
</dbReference>
<dbReference type="InterPro" id="IPR005123">
    <property type="entry name" value="Oxoglu/Fe-dep_dioxygenase_dom"/>
</dbReference>
<dbReference type="InterPro" id="IPR027443">
    <property type="entry name" value="IPNS-like_sf"/>
</dbReference>